<dbReference type="Pfam" id="PF05585">
    <property type="entry name" value="DUF1758"/>
    <property type="match status" value="1"/>
</dbReference>
<gene>
    <name evidence="2" type="ORF">AB6A40_009218</name>
</gene>
<dbReference type="PROSITE" id="PS50878">
    <property type="entry name" value="RT_POL"/>
    <property type="match status" value="1"/>
</dbReference>
<reference evidence="2 3" key="1">
    <citation type="submission" date="2024-08" db="EMBL/GenBank/DDBJ databases">
        <title>Gnathostoma spinigerum genome.</title>
        <authorList>
            <person name="Gonzalez-Bertolin B."/>
            <person name="Monzon S."/>
            <person name="Zaballos A."/>
            <person name="Jimenez P."/>
            <person name="Dekumyoy P."/>
            <person name="Varona S."/>
            <person name="Cuesta I."/>
            <person name="Sumanam S."/>
            <person name="Adisakwattana P."/>
            <person name="Gasser R.B."/>
            <person name="Hernandez-Gonzalez A."/>
            <person name="Young N.D."/>
            <person name="Perteguer M.J."/>
        </authorList>
    </citation>
    <scope>NUCLEOTIDE SEQUENCE [LARGE SCALE GENOMIC DNA]</scope>
    <source>
        <strain evidence="2">AL3</strain>
        <tissue evidence="2">Liver</tissue>
    </source>
</reference>
<dbReference type="Proteomes" id="UP001608902">
    <property type="component" value="Unassembled WGS sequence"/>
</dbReference>
<dbReference type="CDD" id="cd01644">
    <property type="entry name" value="RT_pepA17"/>
    <property type="match status" value="1"/>
</dbReference>
<dbReference type="InterPro" id="IPR008737">
    <property type="entry name" value="DUF1758"/>
</dbReference>
<proteinExistence type="predicted"/>
<feature type="domain" description="Reverse transcriptase" evidence="1">
    <location>
        <begin position="250"/>
        <end position="467"/>
    </location>
</feature>
<evidence type="ECO:0000313" key="2">
    <source>
        <dbReference type="EMBL" id="MFH4982509.1"/>
    </source>
</evidence>
<dbReference type="Pfam" id="PF05380">
    <property type="entry name" value="Peptidase_A17"/>
    <property type="match status" value="1"/>
</dbReference>
<dbReference type="EMBL" id="JBGFUD010009467">
    <property type="protein sequence ID" value="MFH4982509.1"/>
    <property type="molecule type" value="Genomic_DNA"/>
</dbReference>
<name>A0ABD6EWE2_9BILA</name>
<dbReference type="PANTHER" id="PTHR47331">
    <property type="entry name" value="PHD-TYPE DOMAIN-CONTAINING PROTEIN"/>
    <property type="match status" value="1"/>
</dbReference>
<protein>
    <recommendedName>
        <fullName evidence="1">Reverse transcriptase domain-containing protein</fullName>
    </recommendedName>
</protein>
<evidence type="ECO:0000313" key="3">
    <source>
        <dbReference type="Proteomes" id="UP001608902"/>
    </source>
</evidence>
<sequence length="591" mass="67648">MKKLKLEPQSSQKLTISGFGNTKLITYNSKQVEINVHLMNGPAKRIEAKTMVHITQKLQMIELNTQDMINLQREEDNELRLPTKWRTPSVVMGIDYYHEFVKGTANRLKSGFEVIDTEVGAILCGKGRIAETLVLTTILTANTILTEYLTGQDVDRYWRLEQIDIEPADRETMESLAIKQFSETIRRDEDGRYSVNWPWKTAESRVPYNFGLCLGRLKSTLKRIKDDPTLWEQYDGTFKQQEGLHIIETVDRKQNGTVISYIPHQPAITPQKETTKLRIVFAASAKDRNGDSLNNNLLQGPTLLGSMCGILLRFRSSPYVLIADVEKAFLQIGLNENDRDTTRFLWVNDANLPADGNNLIIYRFCRIPFGVISSPFLLAATLENHLESEGSETARKLLKNLYVDNMMLNANSTDEAIRLYTETKALLNSAKMSIRQFTSYNYEFMKRIPTEDTETITERMKVLGISWDPIKDEIVVGIPNTCCDLPTKKEILQFIAACYDPLGFLIPIFVEMKVFPQSLWKNKYGWDDKLNSAKQREWQQIAEKWTGGEITHLPRFAFIVNCSTQSHIFTDASSKAYVVAVYVRSLKNNFN</sequence>
<dbReference type="InterPro" id="IPR008042">
    <property type="entry name" value="Retrotrans_Pao"/>
</dbReference>
<evidence type="ECO:0000259" key="1">
    <source>
        <dbReference type="PROSITE" id="PS50878"/>
    </source>
</evidence>
<dbReference type="InterPro" id="IPR043502">
    <property type="entry name" value="DNA/RNA_pol_sf"/>
</dbReference>
<comment type="caution">
    <text evidence="2">The sequence shown here is derived from an EMBL/GenBank/DDBJ whole genome shotgun (WGS) entry which is preliminary data.</text>
</comment>
<dbReference type="InterPro" id="IPR000477">
    <property type="entry name" value="RT_dom"/>
</dbReference>
<organism evidence="2 3">
    <name type="scientific">Gnathostoma spinigerum</name>
    <dbReference type="NCBI Taxonomy" id="75299"/>
    <lineage>
        <taxon>Eukaryota</taxon>
        <taxon>Metazoa</taxon>
        <taxon>Ecdysozoa</taxon>
        <taxon>Nematoda</taxon>
        <taxon>Chromadorea</taxon>
        <taxon>Rhabditida</taxon>
        <taxon>Spirurina</taxon>
        <taxon>Gnathostomatomorpha</taxon>
        <taxon>Gnathostomatoidea</taxon>
        <taxon>Gnathostomatidae</taxon>
        <taxon>Gnathostoma</taxon>
    </lineage>
</organism>
<dbReference type="AlphaFoldDB" id="A0ABD6EWE2"/>
<accession>A0ABD6EWE2</accession>
<dbReference type="SUPFAM" id="SSF56672">
    <property type="entry name" value="DNA/RNA polymerases"/>
    <property type="match status" value="1"/>
</dbReference>
<dbReference type="PANTHER" id="PTHR47331:SF1">
    <property type="entry name" value="GAG-LIKE PROTEIN"/>
    <property type="match status" value="1"/>
</dbReference>
<keyword evidence="3" id="KW-1185">Reference proteome</keyword>
<dbReference type="Pfam" id="PF00078">
    <property type="entry name" value="RVT_1"/>
    <property type="match status" value="1"/>
</dbReference>